<dbReference type="InterPro" id="IPR029068">
    <property type="entry name" value="Glyas_Bleomycin-R_OHBP_Dase"/>
</dbReference>
<evidence type="ECO:0000313" key="2">
    <source>
        <dbReference type="EMBL" id="PSJ58502.1"/>
    </source>
</evidence>
<dbReference type="PROSITE" id="PS51819">
    <property type="entry name" value="VOC"/>
    <property type="match status" value="1"/>
</dbReference>
<dbReference type="Proteomes" id="UP000240653">
    <property type="component" value="Unassembled WGS sequence"/>
</dbReference>
<proteinExistence type="predicted"/>
<dbReference type="PANTHER" id="PTHR39434:SF1">
    <property type="entry name" value="VOC DOMAIN-CONTAINING PROTEIN"/>
    <property type="match status" value="1"/>
</dbReference>
<sequence>MTPFHLAFPVRDLEKTRAFYRDVLGCAIGRSSETWVDFDLFGHQMSAHLRPDAAAAANDGQVGGKLVPIPHFGVVLLMDDWQALADRLEARDDVDWLERPMIRFVGEPGEQATLFIRDPSGNALEFKGFRSLEQVFAH</sequence>
<keyword evidence="2" id="KW-0560">Oxidoreductase</keyword>
<keyword evidence="2" id="KW-0223">Dioxygenase</keyword>
<dbReference type="Gene3D" id="3.10.180.10">
    <property type="entry name" value="2,3-Dihydroxybiphenyl 1,2-Dioxygenase, domain 1"/>
    <property type="match status" value="1"/>
</dbReference>
<evidence type="ECO:0000259" key="1">
    <source>
        <dbReference type="PROSITE" id="PS51819"/>
    </source>
</evidence>
<comment type="caution">
    <text evidence="2">The sequence shown here is derived from an EMBL/GenBank/DDBJ whole genome shotgun (WGS) entry which is preliminary data.</text>
</comment>
<protein>
    <submittedName>
        <fullName evidence="2">Dioxygenase</fullName>
    </submittedName>
</protein>
<gene>
    <name evidence="2" type="ORF">C7I85_19035</name>
</gene>
<evidence type="ECO:0000313" key="3">
    <source>
        <dbReference type="Proteomes" id="UP000240653"/>
    </source>
</evidence>
<dbReference type="AlphaFoldDB" id="A0A2P7S7P9"/>
<dbReference type="InterPro" id="IPR004360">
    <property type="entry name" value="Glyas_Fos-R_dOase_dom"/>
</dbReference>
<dbReference type="GO" id="GO:0051213">
    <property type="term" value="F:dioxygenase activity"/>
    <property type="evidence" value="ECO:0007669"/>
    <property type="project" value="UniProtKB-KW"/>
</dbReference>
<reference evidence="2 3" key="1">
    <citation type="submission" date="2018-03" db="EMBL/GenBank/DDBJ databases">
        <title>The draft genome of Mesorhizobium soli JCM 19897.</title>
        <authorList>
            <person name="Li L."/>
            <person name="Liu L."/>
            <person name="Liang L."/>
            <person name="Wang T."/>
            <person name="Zhang X."/>
        </authorList>
    </citation>
    <scope>NUCLEOTIDE SEQUENCE [LARGE SCALE GENOMIC DNA]</scope>
    <source>
        <strain evidence="2 3">JCM 19897</strain>
    </source>
</reference>
<dbReference type="EMBL" id="PXYL01000010">
    <property type="protein sequence ID" value="PSJ58502.1"/>
    <property type="molecule type" value="Genomic_DNA"/>
</dbReference>
<dbReference type="RefSeq" id="WP_106725595.1">
    <property type="nucleotide sequence ID" value="NZ_PXYL01000010.1"/>
</dbReference>
<dbReference type="Pfam" id="PF00903">
    <property type="entry name" value="Glyoxalase"/>
    <property type="match status" value="1"/>
</dbReference>
<dbReference type="OrthoDB" id="793940at2"/>
<dbReference type="SUPFAM" id="SSF54593">
    <property type="entry name" value="Glyoxalase/Bleomycin resistance protein/Dihydroxybiphenyl dioxygenase"/>
    <property type="match status" value="1"/>
</dbReference>
<accession>A0A2P7S7P9</accession>
<dbReference type="InterPro" id="IPR037523">
    <property type="entry name" value="VOC_core"/>
</dbReference>
<name>A0A2P7S7P9_9HYPH</name>
<organism evidence="2 3">
    <name type="scientific">Pseudaminobacter soli</name>
    <name type="common">ex Li et al. 2025</name>
    <dbReference type="NCBI Taxonomy" id="1295366"/>
    <lineage>
        <taxon>Bacteria</taxon>
        <taxon>Pseudomonadati</taxon>
        <taxon>Pseudomonadota</taxon>
        <taxon>Alphaproteobacteria</taxon>
        <taxon>Hyphomicrobiales</taxon>
        <taxon>Phyllobacteriaceae</taxon>
        <taxon>Pseudaminobacter</taxon>
    </lineage>
</organism>
<dbReference type="PANTHER" id="PTHR39434">
    <property type="match status" value="1"/>
</dbReference>
<keyword evidence="3" id="KW-1185">Reference proteome</keyword>
<feature type="domain" description="VOC" evidence="1">
    <location>
        <begin position="2"/>
        <end position="129"/>
    </location>
</feature>